<dbReference type="AlphaFoldDB" id="A0A318K7L3"/>
<keyword evidence="3" id="KW-1185">Reference proteome</keyword>
<organism evidence="2 3">
    <name type="scientific">Nocardia tenerifensis</name>
    <dbReference type="NCBI Taxonomy" id="228006"/>
    <lineage>
        <taxon>Bacteria</taxon>
        <taxon>Bacillati</taxon>
        <taxon>Actinomycetota</taxon>
        <taxon>Actinomycetes</taxon>
        <taxon>Mycobacteriales</taxon>
        <taxon>Nocardiaceae</taxon>
        <taxon>Nocardia</taxon>
    </lineage>
</organism>
<protein>
    <submittedName>
        <fullName evidence="2">Uncharacterized protein</fullName>
    </submittedName>
</protein>
<feature type="region of interest" description="Disordered" evidence="1">
    <location>
        <begin position="45"/>
        <end position="110"/>
    </location>
</feature>
<dbReference type="Proteomes" id="UP000247569">
    <property type="component" value="Unassembled WGS sequence"/>
</dbReference>
<dbReference type="PROSITE" id="PS51257">
    <property type="entry name" value="PROKAR_LIPOPROTEIN"/>
    <property type="match status" value="1"/>
</dbReference>
<feature type="compositionally biased region" description="Polar residues" evidence="1">
    <location>
        <begin position="49"/>
        <end position="65"/>
    </location>
</feature>
<dbReference type="EMBL" id="QJKF01000002">
    <property type="protein sequence ID" value="PXX68674.1"/>
    <property type="molecule type" value="Genomic_DNA"/>
</dbReference>
<evidence type="ECO:0000313" key="2">
    <source>
        <dbReference type="EMBL" id="PXX68674.1"/>
    </source>
</evidence>
<evidence type="ECO:0000256" key="1">
    <source>
        <dbReference type="SAM" id="MobiDB-lite"/>
    </source>
</evidence>
<gene>
    <name evidence="2" type="ORF">DFR70_102358</name>
</gene>
<dbReference type="RefSeq" id="WP_040738769.1">
    <property type="nucleotide sequence ID" value="NZ_QJKF01000002.1"/>
</dbReference>
<reference evidence="2 3" key="1">
    <citation type="submission" date="2018-05" db="EMBL/GenBank/DDBJ databases">
        <title>Genomic Encyclopedia of Type Strains, Phase IV (KMG-IV): sequencing the most valuable type-strain genomes for metagenomic binning, comparative biology and taxonomic classification.</title>
        <authorList>
            <person name="Goeker M."/>
        </authorList>
    </citation>
    <scope>NUCLEOTIDE SEQUENCE [LARGE SCALE GENOMIC DNA]</scope>
    <source>
        <strain evidence="2 3">DSM 44704</strain>
    </source>
</reference>
<name>A0A318K7L3_9NOCA</name>
<comment type="caution">
    <text evidence="2">The sequence shown here is derived from an EMBL/GenBank/DDBJ whole genome shotgun (WGS) entry which is preliminary data.</text>
</comment>
<accession>A0A318K7L3</accession>
<evidence type="ECO:0000313" key="3">
    <source>
        <dbReference type="Proteomes" id="UP000247569"/>
    </source>
</evidence>
<dbReference type="OrthoDB" id="4570471at2"/>
<sequence>MTRRVLPLRSIGSASGHRRSIAALALIVGACTAATMLTAAVALADPGPHSSQASGRTASTISGDSTGAHHIDPFGYNHTDPNPLRQNEHRNALREYLNGPKPADDTDTRGDGAATWAAVPRTDGDGWVVCRPNASYC</sequence>
<proteinExistence type="predicted"/>